<name>A0A1C6UKH9_9ACTN</name>
<feature type="region of interest" description="Disordered" evidence="2">
    <location>
        <begin position="410"/>
        <end position="443"/>
    </location>
</feature>
<dbReference type="InterPro" id="IPR045336">
    <property type="entry name" value="MmgE_PrpD_N"/>
</dbReference>
<feature type="region of interest" description="Disordered" evidence="2">
    <location>
        <begin position="1"/>
        <end position="20"/>
    </location>
</feature>
<protein>
    <submittedName>
        <fullName evidence="5">2-methylcitrate dehydratase PrpD</fullName>
    </submittedName>
</protein>
<dbReference type="InterPro" id="IPR042188">
    <property type="entry name" value="MmgE/PrpD_sf_2"/>
</dbReference>
<dbReference type="Proteomes" id="UP000198937">
    <property type="component" value="Unassembled WGS sequence"/>
</dbReference>
<dbReference type="Pfam" id="PF19305">
    <property type="entry name" value="MmgE_PrpD_C"/>
    <property type="match status" value="1"/>
</dbReference>
<comment type="similarity">
    <text evidence="1">Belongs to the PrpD family.</text>
</comment>
<dbReference type="PANTHER" id="PTHR16943:SF8">
    <property type="entry name" value="2-METHYLCITRATE DEHYDRATASE"/>
    <property type="match status" value="1"/>
</dbReference>
<dbReference type="InterPro" id="IPR042183">
    <property type="entry name" value="MmgE/PrpD_sf_1"/>
</dbReference>
<evidence type="ECO:0000313" key="6">
    <source>
        <dbReference type="Proteomes" id="UP000198937"/>
    </source>
</evidence>
<organism evidence="5 6">
    <name type="scientific">Micromonospora yangpuensis</name>
    <dbReference type="NCBI Taxonomy" id="683228"/>
    <lineage>
        <taxon>Bacteria</taxon>
        <taxon>Bacillati</taxon>
        <taxon>Actinomycetota</taxon>
        <taxon>Actinomycetes</taxon>
        <taxon>Micromonosporales</taxon>
        <taxon>Micromonosporaceae</taxon>
        <taxon>Micromonospora</taxon>
    </lineage>
</organism>
<sequence>MAVSREPAADPPHGEPPDPPLITTLARWAAGLRFEQIPPRIVELATSQVLAQLAAIRAGLRHSAGSALVAAFGPPRQPDPRRAAAVLGVLGSWLNLDDTAYAGHLAPSTVAVPLAYARSGGLDGRALLTAVVAANECAARITAAATLGPLRGQSALHTHLAGAVAGRLSSEGAPGDRWVAALSLAFAAPPWPMMHAFLGGDAKLLHVLPSIRTAMDACDAAAAGLTGVPDILEHPRGFLGRFATVPLPEVVTDELGRRWHTDTLSFKLRPGGPGVDAAVDCAIELHRRIGGTPIDSVEVAASAYTLYAGQQAAPYLAGPDTPLSALLLDTTYPVATALLTGDLTVADFDTPAVRDPARWALAARIRQLHDPAMSRELFCSVAPFGGAVRRAGERGVAWLREFVGPELAALAEPDRPAGGGRSTAHDGVPPEGQRFEESGKATPARVTVGLADGRSLSETRSVPLGAAGPQTRRQHRELVRGKFLAQGGSGPVADALGGLAGVAADRLPHLIDAALR</sequence>
<evidence type="ECO:0000256" key="1">
    <source>
        <dbReference type="ARBA" id="ARBA00006174"/>
    </source>
</evidence>
<accession>A0A1C6UKH9</accession>
<evidence type="ECO:0000259" key="4">
    <source>
        <dbReference type="Pfam" id="PF19305"/>
    </source>
</evidence>
<dbReference type="InterPro" id="IPR036148">
    <property type="entry name" value="MmgE/PrpD_sf"/>
</dbReference>
<feature type="domain" description="MmgE/PrpD C-terminal" evidence="4">
    <location>
        <begin position="277"/>
        <end position="376"/>
    </location>
</feature>
<dbReference type="OrthoDB" id="9797528at2"/>
<gene>
    <name evidence="5" type="ORF">GA0070617_2677</name>
</gene>
<reference evidence="5 6" key="1">
    <citation type="submission" date="2016-06" db="EMBL/GenBank/DDBJ databases">
        <authorList>
            <person name="Kjaerup R.B."/>
            <person name="Dalgaard T.S."/>
            <person name="Juul-Madsen H.R."/>
        </authorList>
    </citation>
    <scope>NUCLEOTIDE SEQUENCE [LARGE SCALE GENOMIC DNA]</scope>
    <source>
        <strain evidence="5 6">DSM 45577</strain>
    </source>
</reference>
<dbReference type="SUPFAM" id="SSF103378">
    <property type="entry name" value="2-methylcitrate dehydratase PrpD"/>
    <property type="match status" value="1"/>
</dbReference>
<dbReference type="Pfam" id="PF03972">
    <property type="entry name" value="MmgE_PrpD_N"/>
    <property type="match status" value="1"/>
</dbReference>
<dbReference type="Gene3D" id="3.30.1330.120">
    <property type="entry name" value="2-methylcitrate dehydratase PrpD"/>
    <property type="match status" value="1"/>
</dbReference>
<evidence type="ECO:0000256" key="2">
    <source>
        <dbReference type="SAM" id="MobiDB-lite"/>
    </source>
</evidence>
<keyword evidence="6" id="KW-1185">Reference proteome</keyword>
<feature type="domain" description="MmgE/PrpD N-terminal" evidence="3">
    <location>
        <begin position="24"/>
        <end position="242"/>
    </location>
</feature>
<evidence type="ECO:0000259" key="3">
    <source>
        <dbReference type="Pfam" id="PF03972"/>
    </source>
</evidence>
<dbReference type="AlphaFoldDB" id="A0A1C6UKH9"/>
<dbReference type="GO" id="GO:0016829">
    <property type="term" value="F:lyase activity"/>
    <property type="evidence" value="ECO:0007669"/>
    <property type="project" value="InterPro"/>
</dbReference>
<dbReference type="STRING" id="683228.GA0070617_2677"/>
<evidence type="ECO:0000313" key="5">
    <source>
        <dbReference type="EMBL" id="SCL54481.1"/>
    </source>
</evidence>
<dbReference type="InterPro" id="IPR005656">
    <property type="entry name" value="MmgE_PrpD"/>
</dbReference>
<dbReference type="PANTHER" id="PTHR16943">
    <property type="entry name" value="2-METHYLCITRATE DEHYDRATASE-RELATED"/>
    <property type="match status" value="1"/>
</dbReference>
<dbReference type="InterPro" id="IPR045337">
    <property type="entry name" value="MmgE_PrpD_C"/>
</dbReference>
<dbReference type="EMBL" id="FMIA01000002">
    <property type="protein sequence ID" value="SCL54481.1"/>
    <property type="molecule type" value="Genomic_DNA"/>
</dbReference>
<proteinExistence type="inferred from homology"/>
<dbReference type="RefSeq" id="WP_091437009.1">
    <property type="nucleotide sequence ID" value="NZ_BMMJ01000009.1"/>
</dbReference>
<dbReference type="Gene3D" id="1.10.4100.10">
    <property type="entry name" value="2-methylcitrate dehydratase PrpD"/>
    <property type="match status" value="1"/>
</dbReference>